<feature type="compositionally biased region" description="Basic and acidic residues" evidence="1">
    <location>
        <begin position="109"/>
        <end position="127"/>
    </location>
</feature>
<name>A0A7W6IDH6_9HYPH</name>
<evidence type="ECO:0000313" key="3">
    <source>
        <dbReference type="Proteomes" id="UP000519439"/>
    </source>
</evidence>
<protein>
    <submittedName>
        <fullName evidence="2">Uncharacterized protein</fullName>
    </submittedName>
</protein>
<reference evidence="2 3" key="1">
    <citation type="submission" date="2020-08" db="EMBL/GenBank/DDBJ databases">
        <title>Genomic Encyclopedia of Type Strains, Phase IV (KMG-IV): sequencing the most valuable type-strain genomes for metagenomic binning, comparative biology and taxonomic classification.</title>
        <authorList>
            <person name="Goeker M."/>
        </authorList>
    </citation>
    <scope>NUCLEOTIDE SEQUENCE [LARGE SCALE GENOMIC DNA]</scope>
    <source>
        <strain evidence="2 3">DSM 15743</strain>
    </source>
</reference>
<evidence type="ECO:0000256" key="1">
    <source>
        <dbReference type="SAM" id="MobiDB-lite"/>
    </source>
</evidence>
<proteinExistence type="predicted"/>
<keyword evidence="3" id="KW-1185">Reference proteome</keyword>
<dbReference type="AlphaFoldDB" id="A0A7W6IDH6"/>
<feature type="region of interest" description="Disordered" evidence="1">
    <location>
        <begin position="95"/>
        <end position="178"/>
    </location>
</feature>
<dbReference type="EMBL" id="JACIDC010000003">
    <property type="protein sequence ID" value="MBB4039472.1"/>
    <property type="molecule type" value="Genomic_DNA"/>
</dbReference>
<evidence type="ECO:0000313" key="2">
    <source>
        <dbReference type="EMBL" id="MBB4039472.1"/>
    </source>
</evidence>
<comment type="caution">
    <text evidence="2">The sequence shown here is derived from an EMBL/GenBank/DDBJ whole genome shotgun (WGS) entry which is preliminary data.</text>
</comment>
<dbReference type="RefSeq" id="WP_027317427.1">
    <property type="nucleotide sequence ID" value="NZ_JACIDC010000003.1"/>
</dbReference>
<accession>A0A7W6IDH6</accession>
<organism evidence="2 3">
    <name type="scientific">Microvirga flocculans</name>
    <dbReference type="NCBI Taxonomy" id="217168"/>
    <lineage>
        <taxon>Bacteria</taxon>
        <taxon>Pseudomonadati</taxon>
        <taxon>Pseudomonadota</taxon>
        <taxon>Alphaproteobacteria</taxon>
        <taxon>Hyphomicrobiales</taxon>
        <taxon>Methylobacteriaceae</taxon>
        <taxon>Microvirga</taxon>
    </lineage>
</organism>
<gene>
    <name evidence="2" type="ORF">GGR34_001114</name>
</gene>
<feature type="compositionally biased region" description="Low complexity" evidence="1">
    <location>
        <begin position="135"/>
        <end position="155"/>
    </location>
</feature>
<dbReference type="Proteomes" id="UP000519439">
    <property type="component" value="Unassembled WGS sequence"/>
</dbReference>
<sequence>MNKTLALLGASTVFLAAMSSGSEARLVRYEINGKQYTYSSNNRTEATEARKRIAAAKAAKEAKAKAEAERNEYPLVAAFGSKLQTEAKEAEARLQKLLSGKSQPSETARSADEDRSEQAGRAQDRPQRGSPPAKPAQQAVVASAAPMAPMADSAPEPVPAKPQPAVAEPLDTPSASKVKSVSFDVESGIKTIIKADGTIEEEPFDSSVLSQLTRDLEKANSLMAFVKQLRETSVETTGSIRTSVAEQKPEIAIKHR</sequence>